<dbReference type="GO" id="GO:0050900">
    <property type="term" value="P:leukocyte migration"/>
    <property type="evidence" value="ECO:0007669"/>
    <property type="project" value="TreeGrafter"/>
</dbReference>
<keyword evidence="1" id="KW-0245">EGF-like domain</keyword>
<dbReference type="PROSITE" id="PS00243">
    <property type="entry name" value="I_EGF_1"/>
    <property type="match status" value="1"/>
</dbReference>
<keyword evidence="3" id="KW-0677">Repeat</keyword>
<keyword evidence="2" id="KW-0732">Signal</keyword>
<dbReference type="GO" id="GO:0007160">
    <property type="term" value="P:cell-matrix adhesion"/>
    <property type="evidence" value="ECO:0007669"/>
    <property type="project" value="TreeGrafter"/>
</dbReference>
<dbReference type="Gene3D" id="2.10.25.10">
    <property type="entry name" value="Laminin"/>
    <property type="match status" value="1"/>
</dbReference>
<dbReference type="GO" id="GO:0098609">
    <property type="term" value="P:cell-cell adhesion"/>
    <property type="evidence" value="ECO:0007669"/>
    <property type="project" value="TreeGrafter"/>
</dbReference>
<dbReference type="InterPro" id="IPR015812">
    <property type="entry name" value="Integrin_bsu"/>
</dbReference>
<dbReference type="SUPFAM" id="SSF57196">
    <property type="entry name" value="EGF/Laminin"/>
    <property type="match status" value="1"/>
</dbReference>
<dbReference type="InterPro" id="IPR036349">
    <property type="entry name" value="Integrin_bsu_tail_dom_sf"/>
</dbReference>
<evidence type="ECO:0000259" key="6">
    <source>
        <dbReference type="Pfam" id="PF07974"/>
    </source>
</evidence>
<dbReference type="AlphaFoldDB" id="A0A852IE84"/>
<dbReference type="GO" id="GO:0009986">
    <property type="term" value="C:cell surface"/>
    <property type="evidence" value="ECO:0007669"/>
    <property type="project" value="TreeGrafter"/>
</dbReference>
<proteinExistence type="predicted"/>
<feature type="domain" description="Epidermal growth factor-like" evidence="6">
    <location>
        <begin position="34"/>
        <end position="64"/>
    </location>
</feature>
<comment type="caution">
    <text evidence="7">The sequence shown here is derived from an EMBL/GenBank/DDBJ whole genome shotgun (WGS) entry which is preliminary data.</text>
</comment>
<keyword evidence="5" id="KW-0325">Glycoprotein</keyword>
<evidence type="ECO:0000256" key="3">
    <source>
        <dbReference type="ARBA" id="ARBA00022737"/>
    </source>
</evidence>
<feature type="non-terminal residue" evidence="7">
    <location>
        <position position="1"/>
    </location>
</feature>
<dbReference type="PANTHER" id="PTHR10082:SF36">
    <property type="entry name" value="INTEGRIN BETA-7"/>
    <property type="match status" value="1"/>
</dbReference>
<name>A0A852IE84_9PICI</name>
<dbReference type="InterPro" id="IPR013111">
    <property type="entry name" value="EGF_extracell"/>
</dbReference>
<evidence type="ECO:0000256" key="4">
    <source>
        <dbReference type="ARBA" id="ARBA00023157"/>
    </source>
</evidence>
<dbReference type="GO" id="GO:0008305">
    <property type="term" value="C:integrin complex"/>
    <property type="evidence" value="ECO:0007669"/>
    <property type="project" value="TreeGrafter"/>
</dbReference>
<dbReference type="OrthoDB" id="192253at2759"/>
<accession>A0A852IE84</accession>
<evidence type="ECO:0000313" key="7">
    <source>
        <dbReference type="EMBL" id="NXX40321.1"/>
    </source>
</evidence>
<sequence length="117" mass="11854">CPGPERGECVCGTCRCRHGFGGSACGCALGRGHCLGSGGRECSGHGSCVCGTCRCHPGYVGPLCGHCPTCHTPCQRLRDCADCGALGRGPLRGNCSLACPGVTSRLLPAPPPDPRGW</sequence>
<dbReference type="InterPro" id="IPR057243">
    <property type="entry name" value="Integrin_I-EGF_CS"/>
</dbReference>
<protein>
    <submittedName>
        <fullName evidence="7">ITB2 protein</fullName>
    </submittedName>
</protein>
<dbReference type="Proteomes" id="UP000627253">
    <property type="component" value="Unassembled WGS sequence"/>
</dbReference>
<evidence type="ECO:0000256" key="1">
    <source>
        <dbReference type="ARBA" id="ARBA00022536"/>
    </source>
</evidence>
<feature type="non-terminal residue" evidence="7">
    <location>
        <position position="117"/>
    </location>
</feature>
<keyword evidence="8" id="KW-1185">Reference proteome</keyword>
<organism evidence="7 8">
    <name type="scientific">Tricholaema leucomelas</name>
    <name type="common">pied barbet</name>
    <dbReference type="NCBI Taxonomy" id="240729"/>
    <lineage>
        <taxon>Eukaryota</taxon>
        <taxon>Metazoa</taxon>
        <taxon>Chordata</taxon>
        <taxon>Craniata</taxon>
        <taxon>Vertebrata</taxon>
        <taxon>Euteleostomi</taxon>
        <taxon>Archelosauria</taxon>
        <taxon>Archosauria</taxon>
        <taxon>Dinosauria</taxon>
        <taxon>Saurischia</taxon>
        <taxon>Theropoda</taxon>
        <taxon>Coelurosauria</taxon>
        <taxon>Aves</taxon>
        <taxon>Neognathae</taxon>
        <taxon>Neoaves</taxon>
        <taxon>Telluraves</taxon>
        <taxon>Coraciimorphae</taxon>
        <taxon>Piciformes</taxon>
        <taxon>Lybiidae</taxon>
        <taxon>Tricholaema lacrymosa</taxon>
    </lineage>
</organism>
<dbReference type="SUPFAM" id="SSF69687">
    <property type="entry name" value="Integrin beta tail domain"/>
    <property type="match status" value="1"/>
</dbReference>
<dbReference type="PROSITE" id="PS52047">
    <property type="entry name" value="I_EGF_2"/>
    <property type="match status" value="1"/>
</dbReference>
<dbReference type="GO" id="GO:0033627">
    <property type="term" value="P:cell adhesion mediated by integrin"/>
    <property type="evidence" value="ECO:0007669"/>
    <property type="project" value="TreeGrafter"/>
</dbReference>
<gene>
    <name evidence="7" type="primary">Itgb2_0</name>
    <name evidence="7" type="ORF">TRILEU_R15444</name>
</gene>
<dbReference type="GO" id="GO:0007229">
    <property type="term" value="P:integrin-mediated signaling pathway"/>
    <property type="evidence" value="ECO:0007669"/>
    <property type="project" value="TreeGrafter"/>
</dbReference>
<reference evidence="7" key="1">
    <citation type="submission" date="2020-02" db="EMBL/GenBank/DDBJ databases">
        <title>Bird 10,000 Genomes (B10K) Project - Family phase.</title>
        <authorList>
            <person name="Zhang G."/>
        </authorList>
    </citation>
    <scope>NUCLEOTIDE SEQUENCE</scope>
    <source>
        <strain evidence="7">B10K-DU-002-37</strain>
        <tissue evidence="7">Muscle</tissue>
    </source>
</reference>
<dbReference type="EMBL" id="WAAF01004014">
    <property type="protein sequence ID" value="NXX40321.1"/>
    <property type="molecule type" value="Genomic_DNA"/>
</dbReference>
<dbReference type="GO" id="GO:0005178">
    <property type="term" value="F:integrin binding"/>
    <property type="evidence" value="ECO:0007669"/>
    <property type="project" value="TreeGrafter"/>
</dbReference>
<dbReference type="GO" id="GO:0005925">
    <property type="term" value="C:focal adhesion"/>
    <property type="evidence" value="ECO:0007669"/>
    <property type="project" value="TreeGrafter"/>
</dbReference>
<keyword evidence="4" id="KW-1015">Disulfide bond</keyword>
<evidence type="ECO:0000256" key="5">
    <source>
        <dbReference type="ARBA" id="ARBA00023180"/>
    </source>
</evidence>
<evidence type="ECO:0000256" key="2">
    <source>
        <dbReference type="ARBA" id="ARBA00022729"/>
    </source>
</evidence>
<dbReference type="Pfam" id="PF07974">
    <property type="entry name" value="EGF_2"/>
    <property type="match status" value="1"/>
</dbReference>
<dbReference type="PANTHER" id="PTHR10082">
    <property type="entry name" value="INTEGRIN BETA SUBUNIT"/>
    <property type="match status" value="1"/>
</dbReference>
<evidence type="ECO:0000313" key="8">
    <source>
        <dbReference type="Proteomes" id="UP000627253"/>
    </source>
</evidence>